<dbReference type="CDD" id="cd06267">
    <property type="entry name" value="PBP1_LacI_sugar_binding-like"/>
    <property type="match status" value="1"/>
</dbReference>
<dbReference type="InterPro" id="IPR028082">
    <property type="entry name" value="Peripla_BP_I"/>
</dbReference>
<evidence type="ECO:0000256" key="2">
    <source>
        <dbReference type="ARBA" id="ARBA00023125"/>
    </source>
</evidence>
<feature type="domain" description="HTH lacI-type" evidence="4">
    <location>
        <begin position="13"/>
        <end position="80"/>
    </location>
</feature>
<evidence type="ECO:0000256" key="3">
    <source>
        <dbReference type="ARBA" id="ARBA00023163"/>
    </source>
</evidence>
<sequence>MYEIFEHSNINMRVTLKHIADDTGLSTATVSRALSRQKRNHSTSEEKIYASARKLGYPLLTNSGENQQLSIALVMKLFEGEFYASLINGFYEASGSSASEIIFSYVPKQLNNPVDYIVNLSKKYSAICLFLPSMTNNDYLKIKEKVGSYPIISLLPSKNPKIDTVCFDSYRGGYMLAKHFQEQGYKKFGYISGPSKRADALFRKNGFLNHIHENDDLELAWSFEGDFSSSSGKAAFAEYKNTGLKDIAIFGGNDYSCFGFMKAAIESGYKIPDDFIIAGYDNLSFCETFTPELTSIATDFHELGKKSIRIIENMAVENSDSFGNISMIPVRIKIRTSSQRRR</sequence>
<dbReference type="PANTHER" id="PTHR30146">
    <property type="entry name" value="LACI-RELATED TRANSCRIPTIONAL REPRESSOR"/>
    <property type="match status" value="1"/>
</dbReference>
<dbReference type="Pfam" id="PF13377">
    <property type="entry name" value="Peripla_BP_3"/>
    <property type="match status" value="1"/>
</dbReference>
<dbReference type="EMBL" id="UINC01002462">
    <property type="protein sequence ID" value="SUZ96928.1"/>
    <property type="molecule type" value="Genomic_DNA"/>
</dbReference>
<organism evidence="5">
    <name type="scientific">marine metagenome</name>
    <dbReference type="NCBI Taxonomy" id="408172"/>
    <lineage>
        <taxon>unclassified sequences</taxon>
        <taxon>metagenomes</taxon>
        <taxon>ecological metagenomes</taxon>
    </lineage>
</organism>
<evidence type="ECO:0000259" key="4">
    <source>
        <dbReference type="SMART" id="SM00354"/>
    </source>
</evidence>
<dbReference type="SMART" id="SM00354">
    <property type="entry name" value="HTH_LACI"/>
    <property type="match status" value="1"/>
</dbReference>
<dbReference type="InterPro" id="IPR046335">
    <property type="entry name" value="LacI/GalR-like_sensor"/>
</dbReference>
<name>A0A381S0S6_9ZZZZ</name>
<evidence type="ECO:0000256" key="1">
    <source>
        <dbReference type="ARBA" id="ARBA00023015"/>
    </source>
</evidence>
<dbReference type="Gene3D" id="3.40.50.2300">
    <property type="match status" value="2"/>
</dbReference>
<dbReference type="GO" id="GO:0003700">
    <property type="term" value="F:DNA-binding transcription factor activity"/>
    <property type="evidence" value="ECO:0007669"/>
    <property type="project" value="TreeGrafter"/>
</dbReference>
<proteinExistence type="predicted"/>
<gene>
    <name evidence="5" type="ORF">METZ01_LOCUS49782</name>
</gene>
<dbReference type="AlphaFoldDB" id="A0A381S0S6"/>
<dbReference type="GO" id="GO:0000976">
    <property type="term" value="F:transcription cis-regulatory region binding"/>
    <property type="evidence" value="ECO:0007669"/>
    <property type="project" value="TreeGrafter"/>
</dbReference>
<evidence type="ECO:0000313" key="5">
    <source>
        <dbReference type="EMBL" id="SUZ96928.1"/>
    </source>
</evidence>
<reference evidence="5" key="1">
    <citation type="submission" date="2018-05" db="EMBL/GenBank/DDBJ databases">
        <authorList>
            <person name="Lanie J.A."/>
            <person name="Ng W.-L."/>
            <person name="Kazmierczak K.M."/>
            <person name="Andrzejewski T.M."/>
            <person name="Davidsen T.M."/>
            <person name="Wayne K.J."/>
            <person name="Tettelin H."/>
            <person name="Glass J.I."/>
            <person name="Rusch D."/>
            <person name="Podicherti R."/>
            <person name="Tsui H.-C.T."/>
            <person name="Winkler M.E."/>
        </authorList>
    </citation>
    <scope>NUCLEOTIDE SEQUENCE</scope>
</reference>
<dbReference type="SUPFAM" id="SSF53822">
    <property type="entry name" value="Periplasmic binding protein-like I"/>
    <property type="match status" value="1"/>
</dbReference>
<dbReference type="InterPro" id="IPR000843">
    <property type="entry name" value="HTH_LacI"/>
</dbReference>
<protein>
    <recommendedName>
        <fullName evidence="4">HTH lacI-type domain-containing protein</fullName>
    </recommendedName>
</protein>
<dbReference type="PANTHER" id="PTHR30146:SF109">
    <property type="entry name" value="HTH-TYPE TRANSCRIPTIONAL REGULATOR GALS"/>
    <property type="match status" value="1"/>
</dbReference>
<accession>A0A381S0S6</accession>
<keyword evidence="3" id="KW-0804">Transcription</keyword>
<dbReference type="InterPro" id="IPR010982">
    <property type="entry name" value="Lambda_DNA-bd_dom_sf"/>
</dbReference>
<keyword evidence="2" id="KW-0238">DNA-binding</keyword>
<dbReference type="CDD" id="cd01392">
    <property type="entry name" value="HTH_LacI"/>
    <property type="match status" value="1"/>
</dbReference>
<keyword evidence="1" id="KW-0805">Transcription regulation</keyword>
<dbReference type="SUPFAM" id="SSF47413">
    <property type="entry name" value="lambda repressor-like DNA-binding domains"/>
    <property type="match status" value="1"/>
</dbReference>
<dbReference type="Gene3D" id="1.10.260.40">
    <property type="entry name" value="lambda repressor-like DNA-binding domains"/>
    <property type="match status" value="1"/>
</dbReference>